<evidence type="ECO:0000256" key="5">
    <source>
        <dbReference type="ARBA" id="ARBA00020555"/>
    </source>
</evidence>
<evidence type="ECO:0000256" key="6">
    <source>
        <dbReference type="ARBA" id="ARBA00023235"/>
    </source>
</evidence>
<dbReference type="PANTHER" id="PTHR30068:SF4">
    <property type="entry name" value="URONATE ISOMERASE"/>
    <property type="match status" value="1"/>
</dbReference>
<dbReference type="InterPro" id="IPR003766">
    <property type="entry name" value="Uronate_isomerase"/>
</dbReference>
<accession>A0A5J4Q1U1</accession>
<dbReference type="SUPFAM" id="SSF51556">
    <property type="entry name" value="Metallo-dependent hydrolases"/>
    <property type="match status" value="1"/>
</dbReference>
<evidence type="ECO:0000256" key="4">
    <source>
        <dbReference type="ARBA" id="ARBA00012546"/>
    </source>
</evidence>
<dbReference type="InterPro" id="IPR032466">
    <property type="entry name" value="Metal_Hydrolase"/>
</dbReference>
<comment type="caution">
    <text evidence="7">The sequence shown here is derived from an EMBL/GenBank/DDBJ whole genome shotgun (WGS) entry which is preliminary data.</text>
</comment>
<dbReference type="Pfam" id="PF02614">
    <property type="entry name" value="UxaC"/>
    <property type="match status" value="1"/>
</dbReference>
<evidence type="ECO:0000256" key="3">
    <source>
        <dbReference type="ARBA" id="ARBA00008397"/>
    </source>
</evidence>
<evidence type="ECO:0000313" key="7">
    <source>
        <dbReference type="EMBL" id="KAA6315705.1"/>
    </source>
</evidence>
<evidence type="ECO:0000256" key="1">
    <source>
        <dbReference type="ARBA" id="ARBA00001165"/>
    </source>
</evidence>
<dbReference type="Gene3D" id="3.20.20.140">
    <property type="entry name" value="Metal-dependent hydrolases"/>
    <property type="match status" value="1"/>
</dbReference>
<dbReference type="GO" id="GO:0019698">
    <property type="term" value="P:D-galacturonate catabolic process"/>
    <property type="evidence" value="ECO:0007669"/>
    <property type="project" value="TreeGrafter"/>
</dbReference>
<keyword evidence="6 7" id="KW-0413">Isomerase</keyword>
<name>A0A5J4Q1U1_9ZZZZ</name>
<dbReference type="GO" id="GO:0042840">
    <property type="term" value="P:D-glucuronate catabolic process"/>
    <property type="evidence" value="ECO:0007669"/>
    <property type="project" value="TreeGrafter"/>
</dbReference>
<dbReference type="EC" id="5.3.1.12" evidence="4"/>
<dbReference type="EMBL" id="SNRY01005148">
    <property type="protein sequence ID" value="KAA6315705.1"/>
    <property type="molecule type" value="Genomic_DNA"/>
</dbReference>
<comment type="similarity">
    <text evidence="3">Belongs to the metallo-dependent hydrolases superfamily. Uronate isomerase family.</text>
</comment>
<comment type="pathway">
    <text evidence="2">Carbohydrate metabolism; pentose and glucuronate interconversion.</text>
</comment>
<dbReference type="PANTHER" id="PTHR30068">
    <property type="entry name" value="URONATE ISOMERASE"/>
    <property type="match status" value="1"/>
</dbReference>
<proteinExistence type="inferred from homology"/>
<dbReference type="GO" id="GO:0008880">
    <property type="term" value="F:glucuronate isomerase activity"/>
    <property type="evidence" value="ECO:0007669"/>
    <property type="project" value="UniProtKB-EC"/>
</dbReference>
<dbReference type="AlphaFoldDB" id="A0A5J4Q1U1"/>
<organism evidence="7">
    <name type="scientific">termite gut metagenome</name>
    <dbReference type="NCBI Taxonomy" id="433724"/>
    <lineage>
        <taxon>unclassified sequences</taxon>
        <taxon>metagenomes</taxon>
        <taxon>organismal metagenomes</taxon>
    </lineage>
</organism>
<protein>
    <recommendedName>
        <fullName evidence="5">Uronate isomerase</fullName>
        <ecNumber evidence="4">5.3.1.12</ecNumber>
    </recommendedName>
</protein>
<dbReference type="UniPathway" id="UPA00246"/>
<comment type="catalytic activity">
    <reaction evidence="1">
        <text>D-glucuronate = D-fructuronate</text>
        <dbReference type="Rhea" id="RHEA:13049"/>
        <dbReference type="ChEBI" id="CHEBI:58720"/>
        <dbReference type="ChEBI" id="CHEBI:59863"/>
        <dbReference type="EC" id="5.3.1.12"/>
    </reaction>
</comment>
<reference evidence="7" key="1">
    <citation type="submission" date="2019-03" db="EMBL/GenBank/DDBJ databases">
        <title>Single cell metagenomics reveals metabolic interactions within the superorganism composed of flagellate Streblomastix strix and complex community of Bacteroidetes bacteria on its surface.</title>
        <authorList>
            <person name="Treitli S.C."/>
            <person name="Kolisko M."/>
            <person name="Husnik F."/>
            <person name="Keeling P."/>
            <person name="Hampl V."/>
        </authorList>
    </citation>
    <scope>NUCLEOTIDE SEQUENCE</scope>
    <source>
        <strain evidence="7">STM</strain>
    </source>
</reference>
<evidence type="ECO:0000256" key="2">
    <source>
        <dbReference type="ARBA" id="ARBA00004892"/>
    </source>
</evidence>
<sequence>MTGNFQDGTTPGKIQFGSGWWFLDQKDGIQKQINALSVLGLLSRFVGMLTDSRSFLSYPRHEYFRRVLCNLLGNDVENGEIPVSEIERVCQMAEDISYYNAKNYFQF</sequence>
<gene>
    <name evidence="7" type="ORF">EZS27_033877</name>
</gene>